<feature type="binding site" evidence="14">
    <location>
        <position position="108"/>
    </location>
    <ligand>
        <name>substrate</name>
    </ligand>
</feature>
<dbReference type="GO" id="GO:0005829">
    <property type="term" value="C:cytosol"/>
    <property type="evidence" value="ECO:0007669"/>
    <property type="project" value="TreeGrafter"/>
</dbReference>
<reference evidence="17 18" key="1">
    <citation type="submission" date="2019-09" db="EMBL/GenBank/DDBJ databases">
        <authorList>
            <person name="Cremers G."/>
        </authorList>
    </citation>
    <scope>NUCLEOTIDE SEQUENCE [LARGE SCALE GENOMIC DNA]</scope>
    <source>
        <strain evidence="17">4A</strain>
    </source>
</reference>
<feature type="domain" description="Isopropylmalate dehydrogenase-like" evidence="16">
    <location>
        <begin position="5"/>
        <end position="354"/>
    </location>
</feature>
<feature type="binding site" evidence="14">
    <location>
        <position position="225"/>
    </location>
    <ligand>
        <name>Mg(2+)</name>
        <dbReference type="ChEBI" id="CHEBI:18420"/>
    </ligand>
</feature>
<comment type="pathway">
    <text evidence="3 14 15">Amino-acid biosynthesis; L-leucine biosynthesis; L-leucine from 3-methyl-2-oxobutanoate: step 3/4.</text>
</comment>
<dbReference type="GO" id="GO:0009098">
    <property type="term" value="P:L-leucine biosynthetic process"/>
    <property type="evidence" value="ECO:0007669"/>
    <property type="project" value="UniProtKB-UniRule"/>
</dbReference>
<evidence type="ECO:0000256" key="5">
    <source>
        <dbReference type="ARBA" id="ARBA00011738"/>
    </source>
</evidence>
<dbReference type="OrthoDB" id="9806254at2"/>
<dbReference type="SUPFAM" id="SSF53659">
    <property type="entry name" value="Isocitrate/Isopropylmalate dehydrogenase-like"/>
    <property type="match status" value="1"/>
</dbReference>
<evidence type="ECO:0000313" key="18">
    <source>
        <dbReference type="Proteomes" id="UP000334923"/>
    </source>
</evidence>
<dbReference type="SMART" id="SM01329">
    <property type="entry name" value="Iso_dh"/>
    <property type="match status" value="1"/>
</dbReference>
<feature type="site" description="Important for catalysis" evidence="14">
    <location>
        <position position="143"/>
    </location>
</feature>
<evidence type="ECO:0000313" key="17">
    <source>
        <dbReference type="EMBL" id="VVM05357.1"/>
    </source>
</evidence>
<evidence type="ECO:0000256" key="9">
    <source>
        <dbReference type="ARBA" id="ARBA00022842"/>
    </source>
</evidence>
<evidence type="ECO:0000256" key="8">
    <source>
        <dbReference type="ARBA" id="ARBA00022723"/>
    </source>
</evidence>
<dbReference type="InterPro" id="IPR024084">
    <property type="entry name" value="IsoPropMal-DH-like_dom"/>
</dbReference>
<evidence type="ECO:0000256" key="13">
    <source>
        <dbReference type="ARBA" id="ARBA00023304"/>
    </source>
</evidence>
<evidence type="ECO:0000256" key="1">
    <source>
        <dbReference type="ARBA" id="ARBA00000624"/>
    </source>
</evidence>
<keyword evidence="9 14" id="KW-0460">Magnesium</keyword>
<feature type="binding site" evidence="14">
    <location>
        <position position="249"/>
    </location>
    <ligand>
        <name>Mg(2+)</name>
        <dbReference type="ChEBI" id="CHEBI:18420"/>
    </ligand>
</feature>
<dbReference type="AlphaFoldDB" id="A0A5E6M8U1"/>
<dbReference type="NCBIfam" id="TIGR00169">
    <property type="entry name" value="leuB"/>
    <property type="match status" value="1"/>
</dbReference>
<dbReference type="EMBL" id="CABFVA020000021">
    <property type="protein sequence ID" value="VVM05357.1"/>
    <property type="molecule type" value="Genomic_DNA"/>
</dbReference>
<keyword evidence="14" id="KW-0963">Cytoplasm</keyword>
<feature type="binding site" evidence="14">
    <location>
        <begin position="283"/>
        <end position="295"/>
    </location>
    <ligand>
        <name>NAD(+)</name>
        <dbReference type="ChEBI" id="CHEBI:57540"/>
    </ligand>
</feature>
<dbReference type="GO" id="GO:0000287">
    <property type="term" value="F:magnesium ion binding"/>
    <property type="evidence" value="ECO:0007669"/>
    <property type="project" value="InterPro"/>
</dbReference>
<feature type="binding site" evidence="14">
    <location>
        <position position="136"/>
    </location>
    <ligand>
        <name>substrate</name>
    </ligand>
</feature>
<keyword evidence="13 14" id="KW-0100">Branched-chain amino acid biosynthesis</keyword>
<keyword evidence="18" id="KW-1185">Reference proteome</keyword>
<comment type="function">
    <text evidence="14 15">Catalyzes the oxidation of 3-carboxy-2-hydroxy-4-methylpentanoate (3-isopropylmalate) to 3-carboxy-4-methyl-2-oxopentanoate. The product decarboxylates to 4-methyl-2 oxopentanoate.</text>
</comment>
<evidence type="ECO:0000256" key="10">
    <source>
        <dbReference type="ARBA" id="ARBA00023002"/>
    </source>
</evidence>
<dbReference type="FunFam" id="3.40.718.10:FF:000006">
    <property type="entry name" value="3-isopropylmalate dehydrogenase"/>
    <property type="match status" value="1"/>
</dbReference>
<dbReference type="Proteomes" id="UP000334923">
    <property type="component" value="Unassembled WGS sequence"/>
</dbReference>
<dbReference type="Gene3D" id="3.40.718.10">
    <property type="entry name" value="Isopropylmalate Dehydrogenase"/>
    <property type="match status" value="1"/>
</dbReference>
<sequence>MNTYRIAVLAGDGIGPETMAATLPILRAAAHKFGFHLDLEEALVGGAAIDATGRALPEETLTVCRHSQAILFGAVGGPRWEALPPEKQPERAALLPLRRTFGLYANLRPISCYPELLSSSPLKTEIARGVDLLVVRELTGGLYFGQPKGTVMTDRGERAIDTLVYETSEIERVARVAFEAARARKKFVTLVDKANVLESSLLWRKTIRRIAADYTDVQLGFLYVDNAAMQLVRNPRQFDVLLCENLFGDILSDEAAALCGSLGMLPSASLGKARFGLYEPAGGSAPDIAGKGIANPSAEILCAALLLRYSLGEEKAALAIEAAFRATLSDGFRTPDIASDGAKTVGTEAFAQAILDRFENP</sequence>
<dbReference type="InterPro" id="IPR004429">
    <property type="entry name" value="Isopropylmalate_DH"/>
</dbReference>
<comment type="catalytic activity">
    <reaction evidence="1 14 15">
        <text>(2R,3S)-3-isopropylmalate + NAD(+) = 4-methyl-2-oxopentanoate + CO2 + NADH</text>
        <dbReference type="Rhea" id="RHEA:32271"/>
        <dbReference type="ChEBI" id="CHEBI:16526"/>
        <dbReference type="ChEBI" id="CHEBI:17865"/>
        <dbReference type="ChEBI" id="CHEBI:35121"/>
        <dbReference type="ChEBI" id="CHEBI:57540"/>
        <dbReference type="ChEBI" id="CHEBI:57945"/>
        <dbReference type="EC" id="1.1.1.85"/>
    </reaction>
</comment>
<feature type="binding site" evidence="14">
    <location>
        <begin position="77"/>
        <end position="90"/>
    </location>
    <ligand>
        <name>NAD(+)</name>
        <dbReference type="ChEBI" id="CHEBI:57540"/>
    </ligand>
</feature>
<proteinExistence type="inferred from homology"/>
<evidence type="ECO:0000256" key="15">
    <source>
        <dbReference type="RuleBase" id="RU004445"/>
    </source>
</evidence>
<evidence type="ECO:0000256" key="3">
    <source>
        <dbReference type="ARBA" id="ARBA00004762"/>
    </source>
</evidence>
<feature type="site" description="Important for catalysis" evidence="14">
    <location>
        <position position="193"/>
    </location>
</feature>
<dbReference type="EC" id="1.1.1.85" evidence="14"/>
<dbReference type="GO" id="GO:0051287">
    <property type="term" value="F:NAD binding"/>
    <property type="evidence" value="ECO:0007669"/>
    <property type="project" value="InterPro"/>
</dbReference>
<keyword evidence="8 14" id="KW-0479">Metal-binding</keyword>
<dbReference type="GO" id="GO:0003862">
    <property type="term" value="F:3-isopropylmalate dehydrogenase activity"/>
    <property type="evidence" value="ECO:0007669"/>
    <property type="project" value="UniProtKB-UniRule"/>
</dbReference>
<dbReference type="RefSeq" id="WP_142659506.1">
    <property type="nucleotide sequence ID" value="NZ_CABFVA020000021.1"/>
</dbReference>
<keyword evidence="12 14" id="KW-0464">Manganese</keyword>
<dbReference type="Pfam" id="PF00180">
    <property type="entry name" value="Iso_dh"/>
    <property type="match status" value="1"/>
</dbReference>
<evidence type="ECO:0000256" key="6">
    <source>
        <dbReference type="ARBA" id="ARBA00022430"/>
    </source>
</evidence>
<evidence type="ECO:0000256" key="7">
    <source>
        <dbReference type="ARBA" id="ARBA00022605"/>
    </source>
</evidence>
<evidence type="ECO:0000256" key="4">
    <source>
        <dbReference type="ARBA" id="ARBA00008319"/>
    </source>
</evidence>
<feature type="binding site" evidence="14">
    <location>
        <position position="253"/>
    </location>
    <ligand>
        <name>Mg(2+)</name>
        <dbReference type="ChEBI" id="CHEBI:18420"/>
    </ligand>
</feature>
<name>A0A5E6M8U1_9BACT</name>
<organism evidence="17 18">
    <name type="scientific">Methylacidimicrobium tartarophylax</name>
    <dbReference type="NCBI Taxonomy" id="1041768"/>
    <lineage>
        <taxon>Bacteria</taxon>
        <taxon>Pseudomonadati</taxon>
        <taxon>Verrucomicrobiota</taxon>
        <taxon>Methylacidimicrobium</taxon>
    </lineage>
</organism>
<comment type="subunit">
    <text evidence="5 14 15">Homodimer.</text>
</comment>
<evidence type="ECO:0000259" key="16">
    <source>
        <dbReference type="SMART" id="SM01329"/>
    </source>
</evidence>
<comment type="cofactor">
    <cofactor evidence="2">
        <name>Mn(2+)</name>
        <dbReference type="ChEBI" id="CHEBI:29035"/>
    </cofactor>
</comment>
<keyword evidence="7 14" id="KW-0028">Amino-acid biosynthesis</keyword>
<keyword evidence="10 14" id="KW-0560">Oxidoreductase</keyword>
<feature type="binding site" evidence="14">
    <location>
        <position position="225"/>
    </location>
    <ligand>
        <name>substrate</name>
    </ligand>
</feature>
<keyword evidence="6 14" id="KW-0432">Leucine biosynthesis</keyword>
<evidence type="ECO:0000256" key="11">
    <source>
        <dbReference type="ARBA" id="ARBA00023027"/>
    </source>
</evidence>
<protein>
    <recommendedName>
        <fullName evidence="14">3-isopropylmalate dehydrogenase</fullName>
        <ecNumber evidence="14">1.1.1.85</ecNumber>
    </recommendedName>
    <alternativeName>
        <fullName evidence="14">3-IPM-DH</fullName>
    </alternativeName>
    <alternativeName>
        <fullName evidence="14">Beta-IPM dehydrogenase</fullName>
        <shortName evidence="14">IMDH</shortName>
    </alternativeName>
</protein>
<dbReference type="PANTHER" id="PTHR42979:SF1">
    <property type="entry name" value="3-ISOPROPYLMALATE DEHYDROGENASE"/>
    <property type="match status" value="1"/>
</dbReference>
<comment type="similarity">
    <text evidence="4 14">Belongs to the isocitrate and isopropylmalate dehydrogenases family. LeuB type 1 subfamily.</text>
</comment>
<dbReference type="HAMAP" id="MF_01033">
    <property type="entry name" value="LeuB_type1"/>
    <property type="match status" value="1"/>
</dbReference>
<accession>A0A5E6M8U1</accession>
<dbReference type="PANTHER" id="PTHR42979">
    <property type="entry name" value="3-ISOPROPYLMALATE DEHYDROGENASE"/>
    <property type="match status" value="1"/>
</dbReference>
<gene>
    <name evidence="14 17" type="primary">leuB</name>
    <name evidence="17" type="synonym">IMDH</name>
    <name evidence="17" type="ORF">MAMT_00609</name>
</gene>
<comment type="subcellular location">
    <subcellularLocation>
        <location evidence="14">Cytoplasm</location>
    </subcellularLocation>
</comment>
<dbReference type="PROSITE" id="PS00470">
    <property type="entry name" value="IDH_IMDH"/>
    <property type="match status" value="1"/>
</dbReference>
<keyword evidence="11 14" id="KW-0520">NAD</keyword>
<feature type="binding site" evidence="14">
    <location>
        <position position="98"/>
    </location>
    <ligand>
        <name>substrate</name>
    </ligand>
</feature>
<evidence type="ECO:0000256" key="14">
    <source>
        <dbReference type="HAMAP-Rule" id="MF_01033"/>
    </source>
</evidence>
<evidence type="ECO:0000256" key="12">
    <source>
        <dbReference type="ARBA" id="ARBA00023211"/>
    </source>
</evidence>
<comment type="cofactor">
    <cofactor evidence="14 15">
        <name>Mg(2+)</name>
        <dbReference type="ChEBI" id="CHEBI:18420"/>
    </cofactor>
    <cofactor evidence="14 15">
        <name>Mn(2+)</name>
        <dbReference type="ChEBI" id="CHEBI:29035"/>
    </cofactor>
    <text evidence="14 15">Binds 1 Mg(2+) or Mn(2+) ion per subunit.</text>
</comment>
<dbReference type="UniPathway" id="UPA00048">
    <property type="reaction ID" value="UER00072"/>
</dbReference>
<dbReference type="InterPro" id="IPR019818">
    <property type="entry name" value="IsoCit/isopropylmalate_DH_CS"/>
</dbReference>
<evidence type="ECO:0000256" key="2">
    <source>
        <dbReference type="ARBA" id="ARBA00001936"/>
    </source>
</evidence>